<organism evidence="1">
    <name type="scientific">Brevibacillus laterosporus</name>
    <name type="common">Bacillus laterosporus</name>
    <dbReference type="NCBI Taxonomy" id="1465"/>
    <lineage>
        <taxon>Bacteria</taxon>
        <taxon>Bacillati</taxon>
        <taxon>Bacillota</taxon>
        <taxon>Bacilli</taxon>
        <taxon>Bacillales</taxon>
        <taxon>Paenibacillaceae</taxon>
        <taxon>Brevibacillus</taxon>
    </lineage>
</organism>
<proteinExistence type="predicted"/>
<sequence>MARSAYLYNNQKNVGNLIEAIHENINQQPGDSIPLILVHKIENKAIVLFQRNFDKGFTRKKVLMNIEKKDSQNKSLAGNTTNIWKVFDIKED</sequence>
<accession>A0A0F7EFX8</accession>
<dbReference type="AlphaFoldDB" id="A0A0F7EFX8"/>
<reference evidence="1" key="1">
    <citation type="submission" date="2015-03" db="EMBL/GenBank/DDBJ databases">
        <title>MIGS Cultured Bacterial/Archaeal sample from Brevibacillus laterosporus.</title>
        <authorList>
            <person name="Zeng D."/>
            <person name="Zhu L."/>
            <person name="Dong G."/>
            <person name="Ye W."/>
            <person name="Ren D."/>
            <person name="Wu L."/>
            <person name="Xu J."/>
            <person name="Li G."/>
            <person name="Guo L."/>
        </authorList>
    </citation>
    <scope>NUCLEOTIDE SEQUENCE</scope>
    <source>
        <strain evidence="1">B9</strain>
    </source>
</reference>
<evidence type="ECO:0000313" key="1">
    <source>
        <dbReference type="EMBL" id="AKF92885.1"/>
    </source>
</evidence>
<dbReference type="RefSeq" id="WP_031411570.1">
    <property type="nucleotide sequence ID" value="NZ_CP011074.1"/>
</dbReference>
<gene>
    <name evidence="1" type="ORF">EX87_03820</name>
</gene>
<dbReference type="EMBL" id="CP011074">
    <property type="protein sequence ID" value="AKF92885.1"/>
    <property type="molecule type" value="Genomic_DNA"/>
</dbReference>
<name>A0A0F7EFX8_BRELA</name>
<protein>
    <submittedName>
        <fullName evidence="1">Uncharacterized protein</fullName>
    </submittedName>
</protein>